<dbReference type="RefSeq" id="WP_193450416.1">
    <property type="nucleotide sequence ID" value="NZ_BMUJ01000031.1"/>
</dbReference>
<evidence type="ECO:0000313" key="2">
    <source>
        <dbReference type="Proteomes" id="UP001596321"/>
    </source>
</evidence>
<comment type="caution">
    <text evidence="1">The sequence shown here is derived from an EMBL/GenBank/DDBJ whole genome shotgun (WGS) entry which is preliminary data.</text>
</comment>
<keyword evidence="2" id="KW-1185">Reference proteome</keyword>
<protein>
    <recommendedName>
        <fullName evidence="3">DUF4935 domain-containing protein</fullName>
    </recommendedName>
</protein>
<dbReference type="EMBL" id="JBHSUW010000001">
    <property type="protein sequence ID" value="MFC6500092.1"/>
    <property type="molecule type" value="Genomic_DNA"/>
</dbReference>
<evidence type="ECO:0000313" key="1">
    <source>
        <dbReference type="EMBL" id="MFC6500092.1"/>
    </source>
</evidence>
<proteinExistence type="predicted"/>
<organism evidence="1 2">
    <name type="scientific">Streptomyces plicatus</name>
    <dbReference type="NCBI Taxonomy" id="1922"/>
    <lineage>
        <taxon>Bacteria</taxon>
        <taxon>Bacillati</taxon>
        <taxon>Actinomycetota</taxon>
        <taxon>Actinomycetes</taxon>
        <taxon>Kitasatosporales</taxon>
        <taxon>Streptomycetaceae</taxon>
        <taxon>Streptomyces</taxon>
        <taxon>Streptomyces rochei group</taxon>
    </lineage>
</organism>
<gene>
    <name evidence="1" type="ORF">ACFQFF_00020</name>
</gene>
<accession>A0ABW1XNU4</accession>
<evidence type="ECO:0008006" key="3">
    <source>
        <dbReference type="Google" id="ProtNLM"/>
    </source>
</evidence>
<sequence length="479" mass="52727">MASREHPPLPESVRHGLRAIVFDTNSFPRGGLDLDLLREWGQRASDDGFEVWVPEPVLWELAEHAAASWEAWRASTNRARRSMQAAGLRIPSDDPYSSRAEVMAAVDASVRSLAPSVRIIPLDGDLAVEALRDQVQIRPPANKKSDVKTGAADSAWIRQVLRSANNNIDSFVIVGTDGDVYDAFKGWSLPKPHMVPLHALQSTLFVLEAPSDETTNALVRFLQGMVGQPLKAGRTPGEDLTLGQVGALTDLVDEWDADQIRDVELGDIRAVVGMNEVKISRRGLATAQVFLLVDAEYSGWRIDEDGTLLAHSSNLPKILVRDVLSFTLDDGAVTHARSETGQALASRADNHAYSDPSDALFELIDTLRLIPGAEEDDLEDLMVDGTGFMTFSNGFDLALEVEHGGGDPHWSATFTLSKKEWSATLEVRCEWDALRVPYEDPDLFPAYVLTSDEDYAQNVPAEWTLAAWAIDHMWPHEAT</sequence>
<reference evidence="2" key="1">
    <citation type="journal article" date="2019" name="Int. J. Syst. Evol. Microbiol.">
        <title>The Global Catalogue of Microorganisms (GCM) 10K type strain sequencing project: providing services to taxonomists for standard genome sequencing and annotation.</title>
        <authorList>
            <consortium name="The Broad Institute Genomics Platform"/>
            <consortium name="The Broad Institute Genome Sequencing Center for Infectious Disease"/>
            <person name="Wu L."/>
            <person name="Ma J."/>
        </authorList>
    </citation>
    <scope>NUCLEOTIDE SEQUENCE [LARGE SCALE GENOMIC DNA]</scope>
    <source>
        <strain evidence="2">JCM 4504</strain>
    </source>
</reference>
<name>A0ABW1XNU4_STRPL</name>
<dbReference type="Proteomes" id="UP001596321">
    <property type="component" value="Unassembled WGS sequence"/>
</dbReference>